<dbReference type="Pfam" id="PF04445">
    <property type="entry name" value="SAM_MT"/>
    <property type="match status" value="1"/>
</dbReference>
<dbReference type="Gene3D" id="3.40.50.150">
    <property type="entry name" value="Vaccinia Virus protein VP39"/>
    <property type="match status" value="1"/>
</dbReference>
<evidence type="ECO:0000313" key="1">
    <source>
        <dbReference type="EMBL" id="MBM7837730.1"/>
    </source>
</evidence>
<dbReference type="EMBL" id="JAFBCV010000002">
    <property type="protein sequence ID" value="MBM7837730.1"/>
    <property type="molecule type" value="Genomic_DNA"/>
</dbReference>
<evidence type="ECO:0000313" key="2">
    <source>
        <dbReference type="Proteomes" id="UP001179280"/>
    </source>
</evidence>
<sequence length="259" mass="29115">MIVTTARKQATALEQTARLYADQLQASFVQREDRSLEALTSLYSEDLLIVAKNKVMLYPLDRANPFFYHPNAALLRYKQWKQTGHDPFIEITGLKAGETCIDATLGMAADSIIAQLAVGETGTVIGLEANKEIAFVVQKGLHTWNEADALFLNAMRQIQVHQVDSLSYLKNRADKSAEIVYFDPMFETKIDSPGLAGMRHYACHFPVTAEHITEASRIATRAVVLKDHFKSSQFAKYGFTVQRRQHAAFQYGRLDVSQQ</sequence>
<keyword evidence="2" id="KW-1185">Reference proteome</keyword>
<name>A0ABS2SQE6_9BACI</name>
<dbReference type="InterPro" id="IPR007536">
    <property type="entry name" value="16SrRNA_methylTrfase_J"/>
</dbReference>
<evidence type="ECO:0008006" key="3">
    <source>
        <dbReference type="Google" id="ProtNLM"/>
    </source>
</evidence>
<dbReference type="PANTHER" id="PTHR36112">
    <property type="entry name" value="RIBOSOMAL RNA SMALL SUBUNIT METHYLTRANSFERASE J"/>
    <property type="match status" value="1"/>
</dbReference>
<dbReference type="Proteomes" id="UP001179280">
    <property type="component" value="Unassembled WGS sequence"/>
</dbReference>
<organism evidence="1 2">
    <name type="scientific">Shouchella xiaoxiensis</name>
    <dbReference type="NCBI Taxonomy" id="766895"/>
    <lineage>
        <taxon>Bacteria</taxon>
        <taxon>Bacillati</taxon>
        <taxon>Bacillota</taxon>
        <taxon>Bacilli</taxon>
        <taxon>Bacillales</taxon>
        <taxon>Bacillaceae</taxon>
        <taxon>Shouchella</taxon>
    </lineage>
</organism>
<proteinExistence type="predicted"/>
<comment type="caution">
    <text evidence="1">The sequence shown here is derived from an EMBL/GenBank/DDBJ whole genome shotgun (WGS) entry which is preliminary data.</text>
</comment>
<dbReference type="PANTHER" id="PTHR36112:SF1">
    <property type="entry name" value="RIBOSOMAL RNA SMALL SUBUNIT METHYLTRANSFERASE J"/>
    <property type="match status" value="1"/>
</dbReference>
<reference evidence="1" key="1">
    <citation type="submission" date="2021-01" db="EMBL/GenBank/DDBJ databases">
        <title>Genomic Encyclopedia of Type Strains, Phase IV (KMG-IV): sequencing the most valuable type-strain genomes for metagenomic binning, comparative biology and taxonomic classification.</title>
        <authorList>
            <person name="Goeker M."/>
        </authorList>
    </citation>
    <scope>NUCLEOTIDE SEQUENCE</scope>
    <source>
        <strain evidence="1">DSM 21943</strain>
    </source>
</reference>
<dbReference type="RefSeq" id="WP_204464775.1">
    <property type="nucleotide sequence ID" value="NZ_JAFBCV010000002.1"/>
</dbReference>
<protein>
    <recommendedName>
        <fullName evidence="3">SAM-dependent methyltransferase</fullName>
    </recommendedName>
</protein>
<accession>A0ABS2SQE6</accession>
<gene>
    <name evidence="1" type="ORF">JOC54_000961</name>
</gene>
<dbReference type="InterPro" id="IPR029063">
    <property type="entry name" value="SAM-dependent_MTases_sf"/>
</dbReference>
<dbReference type="SUPFAM" id="SSF53335">
    <property type="entry name" value="S-adenosyl-L-methionine-dependent methyltransferases"/>
    <property type="match status" value="1"/>
</dbReference>